<reference evidence="19 20" key="1">
    <citation type="journal article" date="2018" name="G3 (Bethesda)">
        <title>Phylogenetic and Phylogenomic Definition of Rhizopus Species.</title>
        <authorList>
            <person name="Gryganskyi A.P."/>
            <person name="Golan J."/>
            <person name="Dolatabadi S."/>
            <person name="Mondo S."/>
            <person name="Robb S."/>
            <person name="Idnurm A."/>
            <person name="Muszewska A."/>
            <person name="Steczkiewicz K."/>
            <person name="Masonjones S."/>
            <person name="Liao H.L."/>
            <person name="Gajdeczka M.T."/>
            <person name="Anike F."/>
            <person name="Vuek A."/>
            <person name="Anishchenko I.M."/>
            <person name="Voigt K."/>
            <person name="de Hoog G.S."/>
            <person name="Smith M.E."/>
            <person name="Heitman J."/>
            <person name="Vilgalys R."/>
            <person name="Stajich J.E."/>
        </authorList>
    </citation>
    <scope>NUCLEOTIDE SEQUENCE [LARGE SCALE GENOMIC DNA]</scope>
    <source>
        <strain evidence="19 20">LSU 92-RS-03</strain>
    </source>
</reference>
<keyword evidence="10" id="KW-0326">Glycosidase</keyword>
<dbReference type="GO" id="GO:0005576">
    <property type="term" value="C:extracellular region"/>
    <property type="evidence" value="ECO:0007669"/>
    <property type="project" value="UniProtKB-SubCell"/>
</dbReference>
<dbReference type="PANTHER" id="PTHR42715:SF12">
    <property type="entry name" value="BETA-GLUCOSIDASE G-RELATED"/>
    <property type="match status" value="1"/>
</dbReference>
<dbReference type="Pfam" id="PF01915">
    <property type="entry name" value="Glyco_hydro_3_C"/>
    <property type="match status" value="1"/>
</dbReference>
<dbReference type="Gene3D" id="3.40.50.1700">
    <property type="entry name" value="Glycoside hydrolase family 3 C-terminal domain"/>
    <property type="match status" value="1"/>
</dbReference>
<dbReference type="EC" id="3.2.1.21" evidence="5"/>
<dbReference type="SUPFAM" id="SSF51445">
    <property type="entry name" value="(Trans)glycosidases"/>
    <property type="match status" value="1"/>
</dbReference>
<dbReference type="Proteomes" id="UP000253551">
    <property type="component" value="Unassembled WGS sequence"/>
</dbReference>
<comment type="pathway">
    <text evidence="3">Glycan metabolism; cellulose degradation.</text>
</comment>
<keyword evidence="11" id="KW-0624">Polysaccharide degradation</keyword>
<organism evidence="19 20">
    <name type="scientific">Rhizopus stolonifer</name>
    <name type="common">Rhizopus nigricans</name>
    <dbReference type="NCBI Taxonomy" id="4846"/>
    <lineage>
        <taxon>Eukaryota</taxon>
        <taxon>Fungi</taxon>
        <taxon>Fungi incertae sedis</taxon>
        <taxon>Mucoromycota</taxon>
        <taxon>Mucoromycotina</taxon>
        <taxon>Mucoromycetes</taxon>
        <taxon>Mucorales</taxon>
        <taxon>Mucorineae</taxon>
        <taxon>Rhizopodaceae</taxon>
        <taxon>Rhizopus</taxon>
    </lineage>
</organism>
<dbReference type="InterPro" id="IPR017853">
    <property type="entry name" value="GH"/>
</dbReference>
<protein>
    <recommendedName>
        <fullName evidence="13">Probable beta-glucosidase G</fullName>
        <ecNumber evidence="5">3.2.1.21</ecNumber>
    </recommendedName>
    <alternativeName>
        <fullName evidence="14">Beta-D-glucoside glucohydrolase G</fullName>
    </alternativeName>
    <alternativeName>
        <fullName evidence="15">Cellobiase G</fullName>
    </alternativeName>
    <alternativeName>
        <fullName evidence="16">Gentiobiase G</fullName>
    </alternativeName>
</protein>
<evidence type="ECO:0000256" key="14">
    <source>
        <dbReference type="ARBA" id="ARBA00041276"/>
    </source>
</evidence>
<name>A0A367KUY6_RHIST</name>
<dbReference type="PANTHER" id="PTHR42715">
    <property type="entry name" value="BETA-GLUCOSIDASE"/>
    <property type="match status" value="1"/>
</dbReference>
<dbReference type="GO" id="GO:0009251">
    <property type="term" value="P:glucan catabolic process"/>
    <property type="evidence" value="ECO:0007669"/>
    <property type="project" value="TreeGrafter"/>
</dbReference>
<evidence type="ECO:0000256" key="1">
    <source>
        <dbReference type="ARBA" id="ARBA00000448"/>
    </source>
</evidence>
<evidence type="ECO:0000313" key="19">
    <source>
        <dbReference type="EMBL" id="RCI06018.1"/>
    </source>
</evidence>
<feature type="signal peptide" evidence="17">
    <location>
        <begin position="1"/>
        <end position="26"/>
    </location>
</feature>
<dbReference type="InterPro" id="IPR002772">
    <property type="entry name" value="Glyco_hydro_3_C"/>
</dbReference>
<dbReference type="PRINTS" id="PR00133">
    <property type="entry name" value="GLHYDRLASE3"/>
</dbReference>
<evidence type="ECO:0000256" key="17">
    <source>
        <dbReference type="SAM" id="SignalP"/>
    </source>
</evidence>
<evidence type="ECO:0000256" key="16">
    <source>
        <dbReference type="ARBA" id="ARBA00041808"/>
    </source>
</evidence>
<comment type="subcellular location">
    <subcellularLocation>
        <location evidence="2">Secreted</location>
    </subcellularLocation>
</comment>
<comment type="similarity">
    <text evidence="4">Belongs to the glycosyl hydrolase 3 family.</text>
</comment>
<dbReference type="InterPro" id="IPR001764">
    <property type="entry name" value="Glyco_hydro_3_N"/>
</dbReference>
<evidence type="ECO:0000256" key="8">
    <source>
        <dbReference type="ARBA" id="ARBA00022801"/>
    </source>
</evidence>
<dbReference type="OrthoDB" id="416222at2759"/>
<dbReference type="FunFam" id="2.60.40.10:FF:000495">
    <property type="entry name" value="Periplasmic beta-glucosidase"/>
    <property type="match status" value="1"/>
</dbReference>
<evidence type="ECO:0000256" key="3">
    <source>
        <dbReference type="ARBA" id="ARBA00004987"/>
    </source>
</evidence>
<evidence type="ECO:0000256" key="5">
    <source>
        <dbReference type="ARBA" id="ARBA00012744"/>
    </source>
</evidence>
<evidence type="ECO:0000313" key="20">
    <source>
        <dbReference type="Proteomes" id="UP000253551"/>
    </source>
</evidence>
<evidence type="ECO:0000256" key="2">
    <source>
        <dbReference type="ARBA" id="ARBA00004613"/>
    </source>
</evidence>
<sequence>MFIPSLSTIAVTTFLAASAFVKVAEADVDLLSWDDAYTKAKVLVDQMSLEQKVNVTTGVGWKEGKCVGNTPEITSPYFPSLCLQDAPLGIRYANNITVGVAGINAAASFDREAIYKRGKYMGKEFRGKGVNVQLGPAMNFMRSPEGGRGWESGGEDPFLTGVTAAETIKGIQSQGVIATAKHFILNDQELNRTRESSDADDRTLHEIYLWPFARSVEAGVGSVMCSYNLANGTYTCENDYLLNTVLKEELGFKGFVQSDWYATMSTVPSANNGLDMSMPGNIEESTTAKYFGKNLTDAIESKKVDESRVTDMATRIVATWYRFRQDEDYPELTLDSFDLDNAPYVNVQSDHYKLVREMAAASTVLLKNSGILPLKSAKSVAYIGSDAAVDPNGINACSDQGCDNGTLAVAWGSGSASLPYLIDPITGLSNALGKDVSYKKHLDNWDLEAAAETAKDAEVAFVFANSDSGEEYITVDGNVGDRNNISLWNNGDNLIKAVADANKNTVVVIHSVGPVTMPWISHPNIKAIVWPGLPGQESGNSLADIITGKVNPSGRLPYTIAKEASDYNAKPSPLKNVEYTEKLLMGYKWFDEKNITPQFPFGHGLSYTTFKYSKLKVNASKSSKSPKVTASISVKNSGSVDGAEVVQAYLSFPTSAGEPPKLLRGFEKVFIKKGKSETVKFTLESTELSIWDTKSASWVVPSGKFTLHIGASSRDIKKSANFTFDEALAVYLLRHTQKFKEAQLIRTRDPSLLSNCDAVVDVGGEFDLARSRFDHHQSGFTENFDPCYGIKLSSAGLVYKYFGKEVISNIMGDKLEKGNDKTLDLIFEKLYKVFIRPIDAIDNGISCSTDNLLYTDYTGITHRVRKLNPQWYEEKTEALENERFEKASILVGSEFRQSLDEITLSWIPAKQLVVKGFENRYKHHGSGKVVVLDTFCPWHDHLAGMNEDAILYVVYPVTEGDWRIQCVKKRGAAFQSQRPLPSRWRGIPKDTLRKVTALKTANFVHASGFIGGCGSYNDVMKMADMALKMA</sequence>
<comment type="caution">
    <text evidence="19">The sequence shown here is derived from an EMBL/GenBank/DDBJ whole genome shotgun (WGS) entry which is preliminary data.</text>
</comment>
<dbReference type="AlphaFoldDB" id="A0A367KUY6"/>
<evidence type="ECO:0000256" key="15">
    <source>
        <dbReference type="ARBA" id="ARBA00041601"/>
    </source>
</evidence>
<dbReference type="InterPro" id="IPR050288">
    <property type="entry name" value="Cellulose_deg_GH3"/>
</dbReference>
<evidence type="ECO:0000259" key="18">
    <source>
        <dbReference type="SMART" id="SM01217"/>
    </source>
</evidence>
<evidence type="ECO:0000256" key="11">
    <source>
        <dbReference type="ARBA" id="ARBA00023326"/>
    </source>
</evidence>
<evidence type="ECO:0000256" key="7">
    <source>
        <dbReference type="ARBA" id="ARBA00022729"/>
    </source>
</evidence>
<keyword evidence="9" id="KW-0119">Carbohydrate metabolism</keyword>
<keyword evidence="8" id="KW-0378">Hydrolase</keyword>
<dbReference type="EMBL" id="PJQM01000250">
    <property type="protein sequence ID" value="RCI06018.1"/>
    <property type="molecule type" value="Genomic_DNA"/>
</dbReference>
<proteinExistence type="inferred from homology"/>
<accession>A0A367KUY6</accession>
<comment type="function">
    <text evidence="12">Beta-glucosidases are one of a number of cellulolytic enzymes involved in the degradation of cellulosic biomass. Catalyzes the last step releasing glucose from the inhibitory cellobiose.</text>
</comment>
<dbReference type="GO" id="GO:0008422">
    <property type="term" value="F:beta-glucosidase activity"/>
    <property type="evidence" value="ECO:0007669"/>
    <property type="project" value="UniProtKB-EC"/>
</dbReference>
<evidence type="ECO:0000256" key="9">
    <source>
        <dbReference type="ARBA" id="ARBA00023277"/>
    </source>
</evidence>
<evidence type="ECO:0000256" key="13">
    <source>
        <dbReference type="ARBA" id="ARBA00039579"/>
    </source>
</evidence>
<gene>
    <name evidence="19" type="ORF">CU098_012650</name>
</gene>
<evidence type="ECO:0000256" key="4">
    <source>
        <dbReference type="ARBA" id="ARBA00005336"/>
    </source>
</evidence>
<keyword evidence="6" id="KW-0964">Secreted</keyword>
<dbReference type="Pfam" id="PF14310">
    <property type="entry name" value="Fn3-like"/>
    <property type="match status" value="1"/>
</dbReference>
<feature type="chain" id="PRO_5016703146" description="Probable beta-glucosidase G" evidence="17">
    <location>
        <begin position="27"/>
        <end position="1030"/>
    </location>
</feature>
<dbReference type="FunFam" id="3.40.50.1700:FF:000003">
    <property type="entry name" value="Probable beta-glucosidase"/>
    <property type="match status" value="1"/>
</dbReference>
<dbReference type="Pfam" id="PF03690">
    <property type="entry name" value="MYG1_exonuc"/>
    <property type="match status" value="1"/>
</dbReference>
<dbReference type="InterPro" id="IPR003226">
    <property type="entry name" value="MYG1_exonuclease"/>
</dbReference>
<dbReference type="FunFam" id="3.20.20.300:FF:000002">
    <property type="entry name" value="Probable beta-glucosidase"/>
    <property type="match status" value="1"/>
</dbReference>
<dbReference type="InterPro" id="IPR036881">
    <property type="entry name" value="Glyco_hydro_3_C_sf"/>
</dbReference>
<dbReference type="SMART" id="SM01217">
    <property type="entry name" value="Fn3_like"/>
    <property type="match status" value="1"/>
</dbReference>
<dbReference type="InterPro" id="IPR013783">
    <property type="entry name" value="Ig-like_fold"/>
</dbReference>
<dbReference type="Gene3D" id="3.20.20.300">
    <property type="entry name" value="Glycoside hydrolase, family 3, N-terminal domain"/>
    <property type="match status" value="1"/>
</dbReference>
<dbReference type="STRING" id="4846.A0A367KUY6"/>
<dbReference type="Pfam" id="PF00933">
    <property type="entry name" value="Glyco_hydro_3"/>
    <property type="match status" value="1"/>
</dbReference>
<evidence type="ECO:0000256" key="6">
    <source>
        <dbReference type="ARBA" id="ARBA00022525"/>
    </source>
</evidence>
<evidence type="ECO:0000256" key="10">
    <source>
        <dbReference type="ARBA" id="ARBA00023295"/>
    </source>
</evidence>
<evidence type="ECO:0000256" key="12">
    <source>
        <dbReference type="ARBA" id="ARBA00024983"/>
    </source>
</evidence>
<dbReference type="Gene3D" id="2.60.40.10">
    <property type="entry name" value="Immunoglobulins"/>
    <property type="match status" value="1"/>
</dbReference>
<keyword evidence="20" id="KW-1185">Reference proteome</keyword>
<comment type="catalytic activity">
    <reaction evidence="1">
        <text>Hydrolysis of terminal, non-reducing beta-D-glucosyl residues with release of beta-D-glucose.</text>
        <dbReference type="EC" id="3.2.1.21"/>
    </reaction>
</comment>
<dbReference type="InterPro" id="IPR026891">
    <property type="entry name" value="Fn3-like"/>
</dbReference>
<dbReference type="InterPro" id="IPR036962">
    <property type="entry name" value="Glyco_hydro_3_N_sf"/>
</dbReference>
<keyword evidence="7 17" id="KW-0732">Signal</keyword>
<feature type="domain" description="Fibronectin type III-like" evidence="18">
    <location>
        <begin position="644"/>
        <end position="713"/>
    </location>
</feature>
<dbReference type="SUPFAM" id="SSF52279">
    <property type="entry name" value="Beta-D-glucan exohydrolase, C-terminal domain"/>
    <property type="match status" value="1"/>
</dbReference>